<organism evidence="5 6">
    <name type="scientific">Nonomuraea typhae</name>
    <dbReference type="NCBI Taxonomy" id="2603600"/>
    <lineage>
        <taxon>Bacteria</taxon>
        <taxon>Bacillati</taxon>
        <taxon>Actinomycetota</taxon>
        <taxon>Actinomycetes</taxon>
        <taxon>Streptosporangiales</taxon>
        <taxon>Streptosporangiaceae</taxon>
        <taxon>Nonomuraea</taxon>
    </lineage>
</organism>
<dbReference type="InterPro" id="IPR028978">
    <property type="entry name" value="Chorismate_lyase_/UTRA_dom_sf"/>
</dbReference>
<evidence type="ECO:0000313" key="5">
    <source>
        <dbReference type="EMBL" id="MFI6502018.1"/>
    </source>
</evidence>
<dbReference type="SUPFAM" id="SSF46785">
    <property type="entry name" value="Winged helix' DNA-binding domain"/>
    <property type="match status" value="1"/>
</dbReference>
<dbReference type="InterPro" id="IPR036390">
    <property type="entry name" value="WH_DNA-bd_sf"/>
</dbReference>
<dbReference type="InterPro" id="IPR050679">
    <property type="entry name" value="Bact_HTH_transcr_reg"/>
</dbReference>
<dbReference type="PANTHER" id="PTHR44846:SF17">
    <property type="entry name" value="GNTR-FAMILY TRANSCRIPTIONAL REGULATOR"/>
    <property type="match status" value="1"/>
</dbReference>
<dbReference type="CDD" id="cd07377">
    <property type="entry name" value="WHTH_GntR"/>
    <property type="match status" value="1"/>
</dbReference>
<name>A0ABW7Z1P4_9ACTN</name>
<evidence type="ECO:0000256" key="2">
    <source>
        <dbReference type="ARBA" id="ARBA00023125"/>
    </source>
</evidence>
<dbReference type="InterPro" id="IPR000524">
    <property type="entry name" value="Tscrpt_reg_HTH_GntR"/>
</dbReference>
<comment type="caution">
    <text evidence="5">The sequence shown here is derived from an EMBL/GenBank/DDBJ whole genome shotgun (WGS) entry which is preliminary data.</text>
</comment>
<dbReference type="PROSITE" id="PS50949">
    <property type="entry name" value="HTH_GNTR"/>
    <property type="match status" value="1"/>
</dbReference>
<accession>A0ABW7Z1P4</accession>
<evidence type="ECO:0000313" key="6">
    <source>
        <dbReference type="Proteomes" id="UP001612741"/>
    </source>
</evidence>
<dbReference type="EMBL" id="JBITGY010000009">
    <property type="protein sequence ID" value="MFI6502018.1"/>
    <property type="molecule type" value="Genomic_DNA"/>
</dbReference>
<reference evidence="5 6" key="1">
    <citation type="submission" date="2024-10" db="EMBL/GenBank/DDBJ databases">
        <title>The Natural Products Discovery Center: Release of the First 8490 Sequenced Strains for Exploring Actinobacteria Biosynthetic Diversity.</title>
        <authorList>
            <person name="Kalkreuter E."/>
            <person name="Kautsar S.A."/>
            <person name="Yang D."/>
            <person name="Bader C.D."/>
            <person name="Teijaro C.N."/>
            <person name="Fluegel L."/>
            <person name="Davis C.M."/>
            <person name="Simpson J.R."/>
            <person name="Lauterbach L."/>
            <person name="Steele A.D."/>
            <person name="Gui C."/>
            <person name="Meng S."/>
            <person name="Li G."/>
            <person name="Viehrig K."/>
            <person name="Ye F."/>
            <person name="Su P."/>
            <person name="Kiefer A.F."/>
            <person name="Nichols A."/>
            <person name="Cepeda A.J."/>
            <person name="Yan W."/>
            <person name="Fan B."/>
            <person name="Jiang Y."/>
            <person name="Adhikari A."/>
            <person name="Zheng C.-J."/>
            <person name="Schuster L."/>
            <person name="Cowan T.M."/>
            <person name="Smanski M.J."/>
            <person name="Chevrette M.G."/>
            <person name="De Carvalho L.P.S."/>
            <person name="Shen B."/>
        </authorList>
    </citation>
    <scope>NUCLEOTIDE SEQUENCE [LARGE SCALE GENOMIC DNA]</scope>
    <source>
        <strain evidence="5 6">NPDC050545</strain>
    </source>
</reference>
<dbReference type="SMART" id="SM00345">
    <property type="entry name" value="HTH_GNTR"/>
    <property type="match status" value="1"/>
</dbReference>
<dbReference type="RefSeq" id="WP_397086986.1">
    <property type="nucleotide sequence ID" value="NZ_JBITGY010000009.1"/>
</dbReference>
<dbReference type="Proteomes" id="UP001612741">
    <property type="component" value="Unassembled WGS sequence"/>
</dbReference>
<dbReference type="PANTHER" id="PTHR44846">
    <property type="entry name" value="MANNOSYL-D-GLYCERATE TRANSPORT/METABOLISM SYSTEM REPRESSOR MNGR-RELATED"/>
    <property type="match status" value="1"/>
</dbReference>
<evidence type="ECO:0000256" key="1">
    <source>
        <dbReference type="ARBA" id="ARBA00023015"/>
    </source>
</evidence>
<dbReference type="InterPro" id="IPR036388">
    <property type="entry name" value="WH-like_DNA-bd_sf"/>
</dbReference>
<evidence type="ECO:0000259" key="4">
    <source>
        <dbReference type="PROSITE" id="PS50949"/>
    </source>
</evidence>
<keyword evidence="6" id="KW-1185">Reference proteome</keyword>
<keyword evidence="2" id="KW-0238">DNA-binding</keyword>
<gene>
    <name evidence="5" type="ORF">ACIBG2_31880</name>
</gene>
<feature type="domain" description="HTH gntR-type" evidence="4">
    <location>
        <begin position="8"/>
        <end position="76"/>
    </location>
</feature>
<proteinExistence type="predicted"/>
<dbReference type="Pfam" id="PF07702">
    <property type="entry name" value="UTRA"/>
    <property type="match status" value="1"/>
</dbReference>
<protein>
    <submittedName>
        <fullName evidence="5">GntR family transcriptional regulator</fullName>
    </submittedName>
</protein>
<sequence length="244" mass="26692">MMSLESVPPKYAQLVQTLKRRIESGDYPPGSLLPSEHQLIQEFGVSRPTVVAALRVLREDGWIESQQGKGRFVRGRPAMASVERSRPGQAYLVTPETDSSGEVVEVGAVAVPNRVAALLELEPKNKAFVRRRVVTRDGEASEVVSVWMASELSQGTDLTSTEPLPQGLREHLQARKGVRFDHVVEQITARMPTAGEVKQLGMPKNVPLLAVFGAVRDASGQSLLVVEVLLPADRHELEDAYPVS</sequence>
<dbReference type="SMART" id="SM00866">
    <property type="entry name" value="UTRA"/>
    <property type="match status" value="1"/>
</dbReference>
<dbReference type="SUPFAM" id="SSF64288">
    <property type="entry name" value="Chorismate lyase-like"/>
    <property type="match status" value="1"/>
</dbReference>
<dbReference type="Gene3D" id="1.10.10.10">
    <property type="entry name" value="Winged helix-like DNA-binding domain superfamily/Winged helix DNA-binding domain"/>
    <property type="match status" value="1"/>
</dbReference>
<keyword evidence="1" id="KW-0805">Transcription regulation</keyword>
<dbReference type="Pfam" id="PF00392">
    <property type="entry name" value="GntR"/>
    <property type="match status" value="1"/>
</dbReference>
<dbReference type="Gene3D" id="3.40.1410.10">
    <property type="entry name" value="Chorismate lyase-like"/>
    <property type="match status" value="1"/>
</dbReference>
<evidence type="ECO:0000256" key="3">
    <source>
        <dbReference type="ARBA" id="ARBA00023163"/>
    </source>
</evidence>
<dbReference type="InterPro" id="IPR011663">
    <property type="entry name" value="UTRA"/>
</dbReference>
<keyword evidence="3" id="KW-0804">Transcription</keyword>
<dbReference type="PRINTS" id="PR00035">
    <property type="entry name" value="HTHGNTR"/>
</dbReference>